<dbReference type="InterPro" id="IPR023606">
    <property type="entry name" value="CoA-Trfase_III_dom_1_sf"/>
</dbReference>
<protein>
    <submittedName>
        <fullName evidence="2">CoA transferase</fullName>
    </submittedName>
</protein>
<proteinExistence type="predicted"/>
<organism evidence="2 3">
    <name type="scientific">Advenella kashmirensis W13003</name>
    <dbReference type="NCBI Taxonomy" id="1424334"/>
    <lineage>
        <taxon>Bacteria</taxon>
        <taxon>Pseudomonadati</taxon>
        <taxon>Pseudomonadota</taxon>
        <taxon>Betaproteobacteria</taxon>
        <taxon>Burkholderiales</taxon>
        <taxon>Alcaligenaceae</taxon>
    </lineage>
</organism>
<dbReference type="RefSeq" id="WP_024004518.1">
    <property type="nucleotide sequence ID" value="NZ_KI650979.1"/>
</dbReference>
<dbReference type="InterPro" id="IPR044855">
    <property type="entry name" value="CoA-Trfase_III_dom3_sf"/>
</dbReference>
<evidence type="ECO:0000256" key="1">
    <source>
        <dbReference type="ARBA" id="ARBA00022679"/>
    </source>
</evidence>
<dbReference type="Pfam" id="PF02515">
    <property type="entry name" value="CoA_transf_3"/>
    <property type="match status" value="1"/>
</dbReference>
<dbReference type="SUPFAM" id="SSF89796">
    <property type="entry name" value="CoA-transferase family III (CaiB/BaiF)"/>
    <property type="match status" value="1"/>
</dbReference>
<dbReference type="PANTHER" id="PTHR48207">
    <property type="entry name" value="SUCCINATE--HYDROXYMETHYLGLUTARATE COA-TRANSFERASE"/>
    <property type="match status" value="1"/>
</dbReference>
<dbReference type="Proteomes" id="UP000018733">
    <property type="component" value="Unassembled WGS sequence"/>
</dbReference>
<dbReference type="Gene3D" id="3.40.50.10540">
    <property type="entry name" value="Crotonobetainyl-coa:carnitine coa-transferase, domain 1"/>
    <property type="match status" value="1"/>
</dbReference>
<keyword evidence="1 2" id="KW-0808">Transferase</keyword>
<comment type="caution">
    <text evidence="2">The sequence shown here is derived from an EMBL/GenBank/DDBJ whole genome shotgun (WGS) entry which is preliminary data.</text>
</comment>
<evidence type="ECO:0000313" key="3">
    <source>
        <dbReference type="Proteomes" id="UP000018733"/>
    </source>
</evidence>
<dbReference type="eggNOG" id="COG1804">
    <property type="taxonomic scope" value="Bacteria"/>
</dbReference>
<accession>V8QSV4</accession>
<dbReference type="AlphaFoldDB" id="V8QSV4"/>
<dbReference type="OrthoDB" id="5294844at2"/>
<dbReference type="InterPro" id="IPR003673">
    <property type="entry name" value="CoA-Trfase_fam_III"/>
</dbReference>
<sequence>MTQDSTKHTSGPLEGVKVLDFGHMVMGPSCGLVLADLGAQVIRIEPPGGDPTRKLKGFGLGFFTCFNRNKASAQFDLKQSEQAQDLIPRALRWADVIIENFAPGVMKKLGMDYAAARQINPRLIYCSLKGFLPGPYENRLALDEVAQMMGGMAYMTGPAGKPMRAGGSIVDITGGMFGAIGILAALRQREQTGRGQLIQSALFETAAFYTGQHMAYSAMSGEIPKPMPERDHVFTVYDLFDTKDSQVFVAVTSEQQWQRFCAEFALPHLYARPDYATQAERLKDRANLIAAIAAVLRTMGSDEVVRRCARATLPVAKINRPDQLKDDEHLVQSNQLLNTQLPDGRDVQIPALPFRMSEHDFQVTMQPQAAGRQTRAFLAQLGYSARQIDAMAQSQFIQQTEETV</sequence>
<dbReference type="EMBL" id="AYXT01000009">
    <property type="protein sequence ID" value="ETF02722.1"/>
    <property type="molecule type" value="Genomic_DNA"/>
</dbReference>
<dbReference type="Gene3D" id="3.30.1540.10">
    <property type="entry name" value="formyl-coa transferase, domain 3"/>
    <property type="match status" value="1"/>
</dbReference>
<dbReference type="PATRIC" id="fig|1424334.3.peg.1540"/>
<evidence type="ECO:0000313" key="2">
    <source>
        <dbReference type="EMBL" id="ETF02722.1"/>
    </source>
</evidence>
<reference evidence="2 3" key="1">
    <citation type="journal article" date="2014" name="Genome Announc.">
        <title>Draft Genome Sequence of Advenella kashmirensis Strain W13003, a Polycyclic Aromatic Hydrocarbon-Degrading Bacterium.</title>
        <authorList>
            <person name="Wang X."/>
            <person name="Jin D."/>
            <person name="Zhou L."/>
            <person name="Wu L."/>
            <person name="An W."/>
            <person name="Zhao L."/>
        </authorList>
    </citation>
    <scope>NUCLEOTIDE SEQUENCE [LARGE SCALE GENOMIC DNA]</scope>
    <source>
        <strain evidence="2 3">W13003</strain>
    </source>
</reference>
<keyword evidence="3" id="KW-1185">Reference proteome</keyword>
<name>V8QSV4_9BURK</name>
<dbReference type="InterPro" id="IPR050483">
    <property type="entry name" value="CoA-transferase_III_domain"/>
</dbReference>
<gene>
    <name evidence="2" type="ORF">W822_07700</name>
</gene>
<dbReference type="STRING" id="1424334.W822_07700"/>
<dbReference type="GO" id="GO:0008410">
    <property type="term" value="F:CoA-transferase activity"/>
    <property type="evidence" value="ECO:0007669"/>
    <property type="project" value="TreeGrafter"/>
</dbReference>
<dbReference type="HOGENOM" id="CLU_033975_2_1_4"/>
<dbReference type="PANTHER" id="PTHR48207:SF3">
    <property type="entry name" value="SUCCINATE--HYDROXYMETHYLGLUTARATE COA-TRANSFERASE"/>
    <property type="match status" value="1"/>
</dbReference>